<evidence type="ECO:0000313" key="2">
    <source>
        <dbReference type="EMBL" id="AIG28077.1"/>
    </source>
</evidence>
<dbReference type="eggNOG" id="COG2755">
    <property type="taxonomic scope" value="Bacteria"/>
</dbReference>
<dbReference type="InterPro" id="IPR013830">
    <property type="entry name" value="SGNH_hydro"/>
</dbReference>
<dbReference type="STRING" id="1042163.BRLA_c037770"/>
<reference evidence="2 3" key="1">
    <citation type="journal article" date="2011" name="J. Bacteriol.">
        <title>Genome sequence of Brevibacillus laterosporus LMG 15441, a pathogen of invertebrates.</title>
        <authorList>
            <person name="Djukic M."/>
            <person name="Poehlein A."/>
            <person name="Thurmer A."/>
            <person name="Daniel R."/>
        </authorList>
    </citation>
    <scope>NUCLEOTIDE SEQUENCE [LARGE SCALE GENOMIC DNA]</scope>
    <source>
        <strain evidence="2 3">LMG 15441</strain>
    </source>
</reference>
<dbReference type="Proteomes" id="UP000005850">
    <property type="component" value="Chromosome"/>
</dbReference>
<dbReference type="Pfam" id="PF13472">
    <property type="entry name" value="Lipase_GDSL_2"/>
    <property type="match status" value="1"/>
</dbReference>
<organism evidence="2 3">
    <name type="scientific">Brevibacillus laterosporus LMG 15441</name>
    <dbReference type="NCBI Taxonomy" id="1042163"/>
    <lineage>
        <taxon>Bacteria</taxon>
        <taxon>Bacillati</taxon>
        <taxon>Bacillota</taxon>
        <taxon>Bacilli</taxon>
        <taxon>Bacillales</taxon>
        <taxon>Paenibacillaceae</taxon>
        <taxon>Brevibacillus</taxon>
    </lineage>
</organism>
<dbReference type="PANTHER" id="PTHR30383:SF27">
    <property type="entry name" value="SPORE GERMINATION LIPASE LIPC"/>
    <property type="match status" value="1"/>
</dbReference>
<name>A0A075R600_BRELA</name>
<keyword evidence="3" id="KW-1185">Reference proteome</keyword>
<accession>A0A075R600</accession>
<dbReference type="HOGENOM" id="CLU_076859_1_0_9"/>
<dbReference type="InterPro" id="IPR036514">
    <property type="entry name" value="SGNH_hydro_sf"/>
</dbReference>
<dbReference type="EMBL" id="CP007806">
    <property type="protein sequence ID" value="AIG28077.1"/>
    <property type="molecule type" value="Genomic_DNA"/>
</dbReference>
<dbReference type="Gene3D" id="3.40.50.1110">
    <property type="entry name" value="SGNH hydrolase"/>
    <property type="match status" value="1"/>
</dbReference>
<sequence length="270" mass="30017">MLSSKKHPLTKWLLLLACLSFFALLVGFCFAFTPVHLADKSTSELQTPNEDQTPEAPSPAILPTTGTLKVVALGDSLTRGLGDSSGLGYIGILKQKAEKARNQSIQLSNLAISGSESGDVVNQLKQTNVKRLISEANLILFTIGGNDLFRQSGGIFEFDLEKLLDASTQLTINYEAIVKQIRSINPEAPIFYTSLYNPFGDTEFKQESSTHVQEWNNEATTISARYPNVLVIPSYDLFWNKEKAYLYTDHFHPNHAGYERIADRIMQAIK</sequence>
<dbReference type="GO" id="GO:0004622">
    <property type="term" value="F:phosphatidylcholine lysophospholipase activity"/>
    <property type="evidence" value="ECO:0007669"/>
    <property type="project" value="TreeGrafter"/>
</dbReference>
<dbReference type="RefSeq" id="WP_003338754.1">
    <property type="nucleotide sequence ID" value="NZ_CP007806.1"/>
</dbReference>
<evidence type="ECO:0000313" key="3">
    <source>
        <dbReference type="Proteomes" id="UP000005850"/>
    </source>
</evidence>
<evidence type="ECO:0000259" key="1">
    <source>
        <dbReference type="Pfam" id="PF13472"/>
    </source>
</evidence>
<proteinExistence type="predicted"/>
<dbReference type="PANTHER" id="PTHR30383">
    <property type="entry name" value="THIOESTERASE 1/PROTEASE 1/LYSOPHOSPHOLIPASE L1"/>
    <property type="match status" value="1"/>
</dbReference>
<dbReference type="InterPro" id="IPR051532">
    <property type="entry name" value="Ester_Hydrolysis_Enzymes"/>
</dbReference>
<protein>
    <submittedName>
        <fullName evidence="2">Spore germination lipase LipC</fullName>
    </submittedName>
</protein>
<dbReference type="AlphaFoldDB" id="A0A075R600"/>
<gene>
    <name evidence="2" type="primary">lipC</name>
    <name evidence="2" type="ORF">BRLA_c037770</name>
</gene>
<feature type="domain" description="SGNH hydrolase-type esterase" evidence="1">
    <location>
        <begin position="72"/>
        <end position="260"/>
    </location>
</feature>
<dbReference type="KEGG" id="blr:BRLA_c037770"/>
<dbReference type="SUPFAM" id="SSF52266">
    <property type="entry name" value="SGNH hydrolase"/>
    <property type="match status" value="1"/>
</dbReference>